<sequence length="278" mass="31366">MHWYGWASIPVVFFGFWIYTSMMARSFPSLTGKRILMLIAHPDDEVMFFGPTLLALTRPEAGNHVKILCLSSGNADGLGEVRKRELVKSVLILGIRSSDDVLVLDDENFQDSQNKWDSKKMADLLLTGYAPKMPKLSPKSAPETNIDAIVTFDAGGVSSHPNHYSCYFGAVQFIKTLMSRHSGWECPVALYTLTSISMWRKYLFVLDAPFTILACIGRRKEISAMPSPLLFVSGLGGYRAAWQAMVTAHKSQMVWFRWLYITFGRYMVMNDLRKVKVA</sequence>
<reference evidence="4" key="1">
    <citation type="journal article" date="2020" name="Stud. Mycol.">
        <title>101 Dothideomycetes genomes: a test case for predicting lifestyles and emergence of pathogens.</title>
        <authorList>
            <person name="Haridas S."/>
            <person name="Albert R."/>
            <person name="Binder M."/>
            <person name="Bloem J."/>
            <person name="Labutti K."/>
            <person name="Salamov A."/>
            <person name="Andreopoulos B."/>
            <person name="Baker S."/>
            <person name="Barry K."/>
            <person name="Bills G."/>
            <person name="Bluhm B."/>
            <person name="Cannon C."/>
            <person name="Castanera R."/>
            <person name="Culley D."/>
            <person name="Daum C."/>
            <person name="Ezra D."/>
            <person name="Gonzalez J."/>
            <person name="Henrissat B."/>
            <person name="Kuo A."/>
            <person name="Liang C."/>
            <person name="Lipzen A."/>
            <person name="Lutzoni F."/>
            <person name="Magnuson J."/>
            <person name="Mondo S."/>
            <person name="Nolan M."/>
            <person name="Ohm R."/>
            <person name="Pangilinan J."/>
            <person name="Park H.-J."/>
            <person name="Ramirez L."/>
            <person name="Alfaro M."/>
            <person name="Sun H."/>
            <person name="Tritt A."/>
            <person name="Yoshinaga Y."/>
            <person name="Zwiers L.-H."/>
            <person name="Turgeon B."/>
            <person name="Goodwin S."/>
            <person name="Spatafora J."/>
            <person name="Crous P."/>
            <person name="Grigoriev I."/>
        </authorList>
    </citation>
    <scope>NUCLEOTIDE SEQUENCE</scope>
    <source>
        <strain evidence="4">CBS 130266</strain>
    </source>
</reference>
<dbReference type="PANTHER" id="PTHR12993:SF11">
    <property type="entry name" value="N-ACETYLGLUCOSAMINYL-PHOSPHATIDYLINOSITOL DE-N-ACETYLASE"/>
    <property type="match status" value="1"/>
</dbReference>
<dbReference type="GO" id="GO:0005783">
    <property type="term" value="C:endoplasmic reticulum"/>
    <property type="evidence" value="ECO:0007669"/>
    <property type="project" value="TreeGrafter"/>
</dbReference>
<dbReference type="GO" id="GO:0000225">
    <property type="term" value="F:N-acetylglucosaminylphosphatidylinositol deacetylase activity"/>
    <property type="evidence" value="ECO:0007669"/>
    <property type="project" value="UniProtKB-EC"/>
</dbReference>
<dbReference type="Proteomes" id="UP000800235">
    <property type="component" value="Unassembled WGS sequence"/>
</dbReference>
<dbReference type="Pfam" id="PF02585">
    <property type="entry name" value="PIG-L"/>
    <property type="match status" value="1"/>
</dbReference>
<name>A0A9P4NW50_9PEZI</name>
<dbReference type="InterPro" id="IPR003737">
    <property type="entry name" value="GlcNAc_PI_deacetylase-related"/>
</dbReference>
<dbReference type="EC" id="3.5.1.89" evidence="2"/>
<dbReference type="InterPro" id="IPR024078">
    <property type="entry name" value="LmbE-like_dom_sf"/>
</dbReference>
<gene>
    <name evidence="4" type="ORF">EJ08DRAFT_732492</name>
</gene>
<dbReference type="OrthoDB" id="440160at2759"/>
<proteinExistence type="inferred from homology"/>
<dbReference type="AlphaFoldDB" id="A0A9P4NW50"/>
<organism evidence="4 5">
    <name type="scientific">Tothia fuscella</name>
    <dbReference type="NCBI Taxonomy" id="1048955"/>
    <lineage>
        <taxon>Eukaryota</taxon>
        <taxon>Fungi</taxon>
        <taxon>Dikarya</taxon>
        <taxon>Ascomycota</taxon>
        <taxon>Pezizomycotina</taxon>
        <taxon>Dothideomycetes</taxon>
        <taxon>Pleosporomycetidae</taxon>
        <taxon>Venturiales</taxon>
        <taxon>Cylindrosympodiaceae</taxon>
        <taxon>Tothia</taxon>
    </lineage>
</organism>
<keyword evidence="3" id="KW-1133">Transmembrane helix</keyword>
<comment type="similarity">
    <text evidence="1">Belongs to the PIGL family.</text>
</comment>
<protein>
    <recommendedName>
        <fullName evidence="2">N-acetylglucosaminylphosphatidylinositol deacetylase</fullName>
        <ecNumber evidence="2">3.5.1.89</ecNumber>
    </recommendedName>
</protein>
<feature type="transmembrane region" description="Helical" evidence="3">
    <location>
        <begin position="6"/>
        <end position="24"/>
    </location>
</feature>
<dbReference type="EMBL" id="MU007026">
    <property type="protein sequence ID" value="KAF2432408.1"/>
    <property type="molecule type" value="Genomic_DNA"/>
</dbReference>
<comment type="caution">
    <text evidence="4">The sequence shown here is derived from an EMBL/GenBank/DDBJ whole genome shotgun (WGS) entry which is preliminary data.</text>
</comment>
<evidence type="ECO:0000256" key="1">
    <source>
        <dbReference type="ARBA" id="ARBA00006066"/>
    </source>
</evidence>
<evidence type="ECO:0000256" key="3">
    <source>
        <dbReference type="SAM" id="Phobius"/>
    </source>
</evidence>
<dbReference type="PANTHER" id="PTHR12993">
    <property type="entry name" value="N-ACETYLGLUCOSAMINYL-PHOSPHATIDYLINOSITOL DE-N-ACETYLASE-RELATED"/>
    <property type="match status" value="1"/>
</dbReference>
<evidence type="ECO:0000313" key="5">
    <source>
        <dbReference type="Proteomes" id="UP000800235"/>
    </source>
</evidence>
<accession>A0A9P4NW50</accession>
<keyword evidence="3" id="KW-0472">Membrane</keyword>
<keyword evidence="5" id="KW-1185">Reference proteome</keyword>
<evidence type="ECO:0000256" key="2">
    <source>
        <dbReference type="ARBA" id="ARBA00012176"/>
    </source>
</evidence>
<keyword evidence="3" id="KW-0812">Transmembrane</keyword>
<dbReference type="SUPFAM" id="SSF102588">
    <property type="entry name" value="LmbE-like"/>
    <property type="match status" value="1"/>
</dbReference>
<dbReference type="Gene3D" id="3.40.50.10320">
    <property type="entry name" value="LmbE-like"/>
    <property type="match status" value="1"/>
</dbReference>
<evidence type="ECO:0000313" key="4">
    <source>
        <dbReference type="EMBL" id="KAF2432408.1"/>
    </source>
</evidence>